<dbReference type="PANTHER" id="PTHR31859:SF1">
    <property type="entry name" value="TETRATRICOPEPTIDE REPEAT PROTEIN 39C"/>
    <property type="match status" value="1"/>
</dbReference>
<feature type="region of interest" description="Disordered" evidence="1">
    <location>
        <begin position="1"/>
        <end position="393"/>
    </location>
</feature>
<feature type="compositionally biased region" description="Acidic residues" evidence="1">
    <location>
        <begin position="173"/>
        <end position="182"/>
    </location>
</feature>
<feature type="compositionally biased region" description="Basic and acidic residues" evidence="1">
    <location>
        <begin position="431"/>
        <end position="441"/>
    </location>
</feature>
<feature type="compositionally biased region" description="Basic and acidic residues" evidence="1">
    <location>
        <begin position="242"/>
        <end position="311"/>
    </location>
</feature>
<dbReference type="OrthoDB" id="43460at2759"/>
<dbReference type="AlphaFoldDB" id="A0A077WAN4"/>
<feature type="region of interest" description="Disordered" evidence="1">
    <location>
        <begin position="412"/>
        <end position="518"/>
    </location>
</feature>
<gene>
    <name evidence="2" type="ORF">LRAMOSA06780</name>
</gene>
<dbReference type="PANTHER" id="PTHR31859">
    <property type="entry name" value="TETRATRICOPEPTIDE REPEAT PROTEIN 39 FAMILY MEMBER"/>
    <property type="match status" value="1"/>
</dbReference>
<dbReference type="SUPFAM" id="SSF48452">
    <property type="entry name" value="TPR-like"/>
    <property type="match status" value="1"/>
</dbReference>
<dbReference type="EMBL" id="LK023314">
    <property type="protein sequence ID" value="CDS03825.1"/>
    <property type="molecule type" value="Genomic_DNA"/>
</dbReference>
<feature type="compositionally biased region" description="Basic and acidic residues" evidence="1">
    <location>
        <begin position="505"/>
        <end position="517"/>
    </location>
</feature>
<feature type="compositionally biased region" description="Basic and acidic residues" evidence="1">
    <location>
        <begin position="78"/>
        <end position="101"/>
    </location>
</feature>
<feature type="compositionally biased region" description="Basic and acidic residues" evidence="1">
    <location>
        <begin position="341"/>
        <end position="354"/>
    </location>
</feature>
<feature type="compositionally biased region" description="Polar residues" evidence="1">
    <location>
        <begin position="110"/>
        <end position="120"/>
    </location>
</feature>
<feature type="compositionally biased region" description="Basic and acidic residues" evidence="1">
    <location>
        <begin position="412"/>
        <end position="421"/>
    </location>
</feature>
<protein>
    <recommendedName>
        <fullName evidence="3">Tetratricopeptide repeat protein 39C</fullName>
    </recommendedName>
</protein>
<dbReference type="InterPro" id="IPR019412">
    <property type="entry name" value="IML2/TPR_39"/>
</dbReference>
<evidence type="ECO:0000256" key="1">
    <source>
        <dbReference type="SAM" id="MobiDB-lite"/>
    </source>
</evidence>
<feature type="compositionally biased region" description="Polar residues" evidence="1">
    <location>
        <begin position="32"/>
        <end position="66"/>
    </location>
</feature>
<feature type="compositionally biased region" description="Basic and acidic residues" evidence="1">
    <location>
        <begin position="376"/>
        <end position="390"/>
    </location>
</feature>
<evidence type="ECO:0008006" key="3">
    <source>
        <dbReference type="Google" id="ProtNLM"/>
    </source>
</evidence>
<organism evidence="2">
    <name type="scientific">Lichtheimia ramosa</name>
    <dbReference type="NCBI Taxonomy" id="688394"/>
    <lineage>
        <taxon>Eukaryota</taxon>
        <taxon>Fungi</taxon>
        <taxon>Fungi incertae sedis</taxon>
        <taxon>Mucoromycota</taxon>
        <taxon>Mucoromycotina</taxon>
        <taxon>Mucoromycetes</taxon>
        <taxon>Mucorales</taxon>
        <taxon>Lichtheimiaceae</taxon>
        <taxon>Lichtheimia</taxon>
    </lineage>
</organism>
<feature type="compositionally biased region" description="Low complexity" evidence="1">
    <location>
        <begin position="363"/>
        <end position="375"/>
    </location>
</feature>
<feature type="compositionally biased region" description="Polar residues" evidence="1">
    <location>
        <begin position="325"/>
        <end position="340"/>
    </location>
</feature>
<accession>A0A077WAN4</accession>
<dbReference type="InterPro" id="IPR011990">
    <property type="entry name" value="TPR-like_helical_dom_sf"/>
</dbReference>
<reference evidence="2" key="1">
    <citation type="journal article" date="2014" name="Genome Announc.">
        <title>De novo whole-genome sequence and genome annotation of Lichtheimia ramosa.</title>
        <authorList>
            <person name="Linde J."/>
            <person name="Schwartze V."/>
            <person name="Binder U."/>
            <person name="Lass-Florl C."/>
            <person name="Voigt K."/>
            <person name="Horn F."/>
        </authorList>
    </citation>
    <scope>NUCLEOTIDE SEQUENCE</scope>
    <source>
        <strain evidence="2">JMRC FSU:6197</strain>
    </source>
</reference>
<evidence type="ECO:0000313" key="2">
    <source>
        <dbReference type="EMBL" id="CDS03825.1"/>
    </source>
</evidence>
<dbReference type="Pfam" id="PF10300">
    <property type="entry name" value="Iml2-TPR_39"/>
    <property type="match status" value="1"/>
</dbReference>
<feature type="compositionally biased region" description="Acidic residues" evidence="1">
    <location>
        <begin position="131"/>
        <end position="147"/>
    </location>
</feature>
<name>A0A077WAN4_9FUNG</name>
<feature type="compositionally biased region" description="Polar residues" evidence="1">
    <location>
        <begin position="202"/>
        <end position="216"/>
    </location>
</feature>
<proteinExistence type="predicted"/>
<feature type="compositionally biased region" description="Polar residues" evidence="1">
    <location>
        <begin position="488"/>
        <end position="498"/>
    </location>
</feature>
<sequence length="1199" mass="134437">MAKSKSDTAKNANTPRKTAWKGIAIKPKSPSRPGSTASAHSQESRKSVNTIASSTLSNEGASSTDTALVESTPAPTHHVQEPPKEDVTKTMNGDTKKKDLQPSEEEDDQASTPRAGSRRSSIAGLDSASEVFEDAYDDDDYFDDVPTFEEPQQSSHGAKSPMNVILPALQGLENEDDRDNEIESLGIAENQYHAISTPPPTSITSVNVEHQSTATTDNDHVKQASTQESVQPVKALSDDIVDSVKEDNKEAVQTDKEDNKEAVQTDKEDKKEAARSFKEDKKEAVQSVKEDNKEAARSVKEDNKEAVHSAKDISTQEPAHPVKEVSTQEPAHPVNQVSKESVQDVIRESDHPVKEASTQEPATPTQDTNDVTTTLTDKEPTHDDPKESWKSDTNVLSMDGFMHEVQQAELAFRDDGRKSTDAHYISTNTVTKEEHVEEKSTVDVLQDLEDFDTNKDRSTSIELTPAPRDDTDSPVTENGLFDTKTSDEVSQPTRNTSMADDDDDKKENKHAEKEDHLGAIIPVMEDSAREIIGESSEMDRAAARSLEYEHPVEDPIDLDMFRDNVISIPTIDPKCVPINTLTPRDQEEADEPVREGMQYLFDNKFMKAKAVFQSKASVDPLYALGLGSMAFIKAMMTYQEDDIETAMTALATSYTIAKAQIDNMCFKKPLKEAVTQYFSTFLASNNKSGLPTSPTPVIRTNSPGQPREAPIFLPNGILRAHVVKAESCLLMAIIQLSQESVMNYLKCGLNLRRAYSSYSVVWQEYKRMGQEYTKHMDRDTVSAIQFGIGAVHLLLSSMPAKVLKVFSTLGWQSDKQLGFALLKLCLEGRGIRAPLASLTLLSYYTILTSFTPQLYAKEMMGPAIECLLDAQKHHPSSCFFLFYAARIARVARNLPLSTQSFAFAVESSRGEWAETAMRQMADYETGFNLALQLDWEGAAVYFDKLSHEKYWSPAFTRYFAGACYEMLGQRTECILSFAQVPELAKEQQHRKTYIDAHVHRRVEFFQKSGYQDMDFSLPGLEILLVWNAFEQMEPEALEKCLDLVQHTLELVYEREKMEYNIRLKELVPTSTPPDYYDQRAILLLTKASILNALERYTEGIPHLNWVMDHKDYIKHETWVVPFAYWEAGVTSWGLGNVKKSRKLWQLALSCNKYDFEYRMAVRLSLALARCDEVGVSHIDTKQAQGMTTHGRKRMPIIDP</sequence>